<dbReference type="Proteomes" id="UP000663419">
    <property type="component" value="Chromosome 4"/>
</dbReference>
<sequence>MRIGFPFWASAIKPHEELREFPRFSEPTVDKLLFDLVGVLSTTAARRGKSTKRYFIFCRAVSGIGERKRPAFE</sequence>
<proteinExistence type="predicted"/>
<dbReference type="VEuPathDB" id="FungiDB:I7I53_03476"/>
<organism evidence="1 2">
    <name type="scientific">Ajellomyces capsulatus (strain H88)</name>
    <name type="common">Darling's disease fungus</name>
    <name type="synonym">Histoplasma capsulatum</name>
    <dbReference type="NCBI Taxonomy" id="544711"/>
    <lineage>
        <taxon>Eukaryota</taxon>
        <taxon>Fungi</taxon>
        <taxon>Dikarya</taxon>
        <taxon>Ascomycota</taxon>
        <taxon>Pezizomycotina</taxon>
        <taxon>Eurotiomycetes</taxon>
        <taxon>Eurotiomycetidae</taxon>
        <taxon>Onygenales</taxon>
        <taxon>Ajellomycetaceae</taxon>
        <taxon>Histoplasma</taxon>
    </lineage>
</organism>
<evidence type="ECO:0000313" key="2">
    <source>
        <dbReference type="Proteomes" id="UP000663419"/>
    </source>
</evidence>
<dbReference type="AlphaFoldDB" id="A0A8A1LSL7"/>
<dbReference type="EMBL" id="CP069105">
    <property type="protein sequence ID" value="QSS55563.1"/>
    <property type="molecule type" value="Genomic_DNA"/>
</dbReference>
<accession>A0A8A1LSL7</accession>
<evidence type="ECO:0000313" key="1">
    <source>
        <dbReference type="EMBL" id="QSS55563.1"/>
    </source>
</evidence>
<reference evidence="1" key="1">
    <citation type="submission" date="2021-01" db="EMBL/GenBank/DDBJ databases">
        <title>Chromosome-level genome assembly of a human fungal pathogen reveals clustering of transcriptionally co-regulated genes.</title>
        <authorList>
            <person name="Voorhies M."/>
            <person name="Cohen S."/>
            <person name="Shea T.P."/>
            <person name="Petrus S."/>
            <person name="Munoz J.F."/>
            <person name="Poplawski S."/>
            <person name="Goldman W.E."/>
            <person name="Michael T."/>
            <person name="Cuomo C.A."/>
            <person name="Sil A."/>
            <person name="Beyhan S."/>
        </authorList>
    </citation>
    <scope>NUCLEOTIDE SEQUENCE</scope>
    <source>
        <strain evidence="1">H88</strain>
    </source>
</reference>
<gene>
    <name evidence="1" type="ORF">I7I53_03476</name>
</gene>
<protein>
    <submittedName>
        <fullName evidence="1">Uncharacterized protein</fullName>
    </submittedName>
</protein>
<name>A0A8A1LSL7_AJEC8</name>